<dbReference type="HOGENOM" id="CLU_3323196_0_0_2"/>
<dbReference type="EMBL" id="CP001463">
    <property type="protein sequence ID" value="ACS89867.1"/>
    <property type="molecule type" value="Genomic_DNA"/>
</dbReference>
<reference evidence="1 2" key="1">
    <citation type="journal article" date="2009" name="Appl. Environ. Microbiol.">
        <title>Metabolic versatility and indigenous origin of the archaeon Thermococcus sibiricus, isolated from a siberian oil reservoir, as revealed by genome analysis.</title>
        <authorList>
            <person name="Mardanov A.V."/>
            <person name="Ravin N.V."/>
            <person name="Svetlitchnyi V.A."/>
            <person name="Beletsky A.V."/>
            <person name="Miroshnichenko M.L."/>
            <person name="Bonch-Osmolovskaya E.A."/>
            <person name="Skryabin K.G."/>
        </authorList>
    </citation>
    <scope>NUCLEOTIDE SEQUENCE [LARGE SCALE GENOMIC DNA]</scope>
    <source>
        <strain evidence="2">DSM 12597 / MM 739</strain>
    </source>
</reference>
<dbReference type="Proteomes" id="UP000009079">
    <property type="component" value="Chromosome"/>
</dbReference>
<sequence length="38" mass="4470">MFAFPEGGATLTGLKQLLDKGNIDRDKRILLIQYWFWN</sequence>
<accession>C6A2M2</accession>
<proteinExistence type="predicted"/>
<organism evidence="1 2">
    <name type="scientific">Thermococcus sibiricus (strain DSM 12597 / MM 739)</name>
    <dbReference type="NCBI Taxonomy" id="604354"/>
    <lineage>
        <taxon>Archaea</taxon>
        <taxon>Methanobacteriati</taxon>
        <taxon>Methanobacteriota</taxon>
        <taxon>Thermococci</taxon>
        <taxon>Thermococcales</taxon>
        <taxon>Thermococcaceae</taxon>
        <taxon>Thermococcus</taxon>
    </lineage>
</organism>
<dbReference type="KEGG" id="tsi:TSIB_0806"/>
<dbReference type="STRING" id="604354.TSIB_0806"/>
<gene>
    <name evidence="1" type="ordered locus">TSIB_0806</name>
</gene>
<evidence type="ECO:0000313" key="2">
    <source>
        <dbReference type="Proteomes" id="UP000009079"/>
    </source>
</evidence>
<evidence type="ECO:0008006" key="3">
    <source>
        <dbReference type="Google" id="ProtNLM"/>
    </source>
</evidence>
<dbReference type="AlphaFoldDB" id="C6A2M2"/>
<evidence type="ECO:0000313" key="1">
    <source>
        <dbReference type="EMBL" id="ACS89867.1"/>
    </source>
</evidence>
<protein>
    <recommendedName>
        <fullName evidence="3">Threonine synthase</fullName>
    </recommendedName>
</protein>
<name>C6A2M2_THESM</name>
<keyword evidence="2" id="KW-1185">Reference proteome</keyword>